<dbReference type="PANTHER" id="PTHR48041:SF70">
    <property type="entry name" value="ATP-BINDING CASSETTE SUB-FAMILY G MEMBER 3"/>
    <property type="match status" value="1"/>
</dbReference>
<evidence type="ECO:0000256" key="2">
    <source>
        <dbReference type="ARBA" id="ARBA00005814"/>
    </source>
</evidence>
<dbReference type="OrthoDB" id="66620at2759"/>
<dbReference type="InterPro" id="IPR027417">
    <property type="entry name" value="P-loop_NTPase"/>
</dbReference>
<dbReference type="Pfam" id="PF19055">
    <property type="entry name" value="ABC2_membrane_7"/>
    <property type="match status" value="1"/>
</dbReference>
<dbReference type="Gene3D" id="3.40.50.300">
    <property type="entry name" value="P-loop containing nucleotide triphosphate hydrolases"/>
    <property type="match status" value="1"/>
</dbReference>
<dbReference type="AlphaFoldDB" id="A0A9J7EXX7"/>
<proteinExistence type="inferred from homology"/>
<dbReference type="InterPro" id="IPR013525">
    <property type="entry name" value="ABC2_TM"/>
</dbReference>
<dbReference type="InterPro" id="IPR043926">
    <property type="entry name" value="ABCG_dom"/>
</dbReference>
<reference evidence="10" key="1">
    <citation type="journal article" date="2018" name="Biotechnol. Bioeng.">
        <title>A reference genome of the Chinese hamster based on a hybrid assembly strategy.</title>
        <authorList>
            <person name="Rupp O."/>
            <person name="MacDonald M.L."/>
            <person name="Li S."/>
            <person name="Dhiman H."/>
            <person name="Polson S."/>
            <person name="Griep S."/>
            <person name="Heffner K."/>
            <person name="Hernandez I."/>
            <person name="Brinkrolf K."/>
            <person name="Jadhav V."/>
            <person name="Samoudi M."/>
            <person name="Hao H."/>
            <person name="Kingham B."/>
            <person name="Goesmann A."/>
            <person name="Betenbaugh M.J."/>
            <person name="Lewis N.E."/>
            <person name="Borth N."/>
            <person name="Lee K.H."/>
        </authorList>
    </citation>
    <scope>NUCLEOTIDE SEQUENCE [LARGE SCALE GENOMIC DNA]</scope>
    <source>
        <strain evidence="10">17A/GY</strain>
    </source>
</reference>
<dbReference type="Proteomes" id="UP001108280">
    <property type="component" value="Chromosome 1"/>
</dbReference>
<feature type="region of interest" description="Disordered" evidence="7">
    <location>
        <begin position="1"/>
        <end position="23"/>
    </location>
</feature>
<dbReference type="GO" id="GO:0016887">
    <property type="term" value="F:ATP hydrolysis activity"/>
    <property type="evidence" value="ECO:0007669"/>
    <property type="project" value="InterPro"/>
</dbReference>
<dbReference type="GeneID" id="100759972"/>
<evidence type="ECO:0000256" key="3">
    <source>
        <dbReference type="ARBA" id="ARBA00022448"/>
    </source>
</evidence>
<dbReference type="GO" id="GO:0015562">
    <property type="term" value="F:efflux transmembrane transporter activity"/>
    <property type="evidence" value="ECO:0007669"/>
    <property type="project" value="UniProtKB-ARBA"/>
</dbReference>
<comment type="subcellular location">
    <subcellularLocation>
        <location evidence="1">Membrane</location>
        <topology evidence="1">Multi-pass membrane protein</topology>
    </subcellularLocation>
</comment>
<keyword evidence="11" id="KW-0547">Nucleotide-binding</keyword>
<feature type="transmembrane region" description="Helical" evidence="8">
    <location>
        <begin position="384"/>
        <end position="409"/>
    </location>
</feature>
<feature type="domain" description="ABC transporter" evidence="9">
    <location>
        <begin position="37"/>
        <end position="279"/>
    </location>
</feature>
<dbReference type="FunFam" id="3.40.50.300:FF:000622">
    <property type="entry name" value="ATP-binding cassette sub-family G member 2"/>
    <property type="match status" value="1"/>
</dbReference>
<dbReference type="InterPro" id="IPR003439">
    <property type="entry name" value="ABC_transporter-like_ATP-bd"/>
</dbReference>
<evidence type="ECO:0000256" key="4">
    <source>
        <dbReference type="ARBA" id="ARBA00022692"/>
    </source>
</evidence>
<dbReference type="GO" id="GO:0140359">
    <property type="term" value="F:ABC-type transporter activity"/>
    <property type="evidence" value="ECO:0007669"/>
    <property type="project" value="InterPro"/>
</dbReference>
<dbReference type="GO" id="GO:0032217">
    <property type="term" value="F:riboflavin transmembrane transporter activity"/>
    <property type="evidence" value="ECO:0007669"/>
    <property type="project" value="TreeGrafter"/>
</dbReference>
<protein>
    <submittedName>
        <fullName evidence="11">ATP-binding cassette sub-family G member 3 isoform X3</fullName>
    </submittedName>
</protein>
<feature type="transmembrane region" description="Helical" evidence="8">
    <location>
        <begin position="532"/>
        <end position="552"/>
    </location>
</feature>
<dbReference type="Pfam" id="PF01061">
    <property type="entry name" value="ABC2_membrane"/>
    <property type="match status" value="1"/>
</dbReference>
<sequence>MSSNDDPVAIPMIERKPNDLPGMDTSDLNTFTGEAVLSFHNISYRETVQSGFPFRKKTCVIERLSNINGIMKPGLNAIMGPQDGSRTLLLDVLAARKDPRGLLGDVLINGKPRPANFKCTSGYVPQNDMVMHTMTVRENVEFSAALRLPMSITRDEKRRRINEVLELLHLDEESNVKPRSKELRKRTSIAMELITGHPVLFLEDPTTDLDLSTTTDVFSVLRRMSKRGQTIIFSITQPPYSIFRFFDTLTLVASGKVMFHGPAQKALEYFTSAGYNYDSLNNPVDFFLDIISGGSSAILDTEEDCYEADKYKELPERQHQVTEKLANMFAQSSLYSEMRTELDPLLGEQKVGRSSALEEITCVTPFWHQLWWITCRSFKKFQCFSWVTVIQAIIEVIMAVVIGTIFYFLQDDCTEVQRRTAVLYLLTGFECFTSLSARELFMNDRDHFLHEHTSGYYSVSSYFLGKLLAELVPRRLLQSIILTVIIFIISGIRRDVKGFFTMIFTATMLVYSASSVSLSLGAGENAAAIPTYLIINYIMFMLFTSGLSLYHINFMYDLSWIQYFSIPHYGFSALQHNEFLGQNFCPEHKTAEISRCQGYVICTTEEYLANQGIDISSWGFWKNYVALGCIMIIFLSITYVQLLSLKKKRYF</sequence>
<keyword evidence="6 8" id="KW-0472">Membrane</keyword>
<dbReference type="KEGG" id="cge:100759972"/>
<name>A0A9J7EXX7_CRIGR</name>
<dbReference type="GO" id="GO:0005524">
    <property type="term" value="F:ATP binding"/>
    <property type="evidence" value="ECO:0007669"/>
    <property type="project" value="UniProtKB-KW"/>
</dbReference>
<dbReference type="RefSeq" id="XP_027244273.1">
    <property type="nucleotide sequence ID" value="XM_027388472.2"/>
</dbReference>
<reference evidence="11" key="3">
    <citation type="submission" date="2025-08" db="UniProtKB">
        <authorList>
            <consortium name="RefSeq"/>
        </authorList>
    </citation>
    <scope>IDENTIFICATION</scope>
    <source>
        <strain evidence="11">17A/GY</strain>
        <tissue evidence="11">Liver</tissue>
    </source>
</reference>
<gene>
    <name evidence="11" type="primary">LOC100759972</name>
</gene>
<evidence type="ECO:0000256" key="7">
    <source>
        <dbReference type="SAM" id="MobiDB-lite"/>
    </source>
</evidence>
<evidence type="ECO:0000256" key="8">
    <source>
        <dbReference type="SAM" id="Phobius"/>
    </source>
</evidence>
<dbReference type="PROSITE" id="PS50893">
    <property type="entry name" value="ABC_TRANSPORTER_2"/>
    <property type="match status" value="1"/>
</dbReference>
<evidence type="ECO:0000259" key="9">
    <source>
        <dbReference type="PROSITE" id="PS50893"/>
    </source>
</evidence>
<feature type="transmembrane region" description="Helical" evidence="8">
    <location>
        <begin position="476"/>
        <end position="493"/>
    </location>
</feature>
<dbReference type="GO" id="GO:0016324">
    <property type="term" value="C:apical plasma membrane"/>
    <property type="evidence" value="ECO:0007669"/>
    <property type="project" value="UniProtKB-ARBA"/>
</dbReference>
<feature type="transmembrane region" description="Helical" evidence="8">
    <location>
        <begin position="499"/>
        <end position="520"/>
    </location>
</feature>
<evidence type="ECO:0000256" key="5">
    <source>
        <dbReference type="ARBA" id="ARBA00022989"/>
    </source>
</evidence>
<dbReference type="InterPro" id="IPR050352">
    <property type="entry name" value="ABCG_transporters"/>
</dbReference>
<keyword evidence="4 8" id="KW-0812">Transmembrane</keyword>
<feature type="transmembrane region" description="Helical" evidence="8">
    <location>
        <begin position="624"/>
        <end position="645"/>
    </location>
</feature>
<keyword evidence="11" id="KW-0067">ATP-binding</keyword>
<organism evidence="10 11">
    <name type="scientific">Cricetulus griseus</name>
    <name type="common">Chinese hamster</name>
    <name type="synonym">Cricetulus barabensis griseus</name>
    <dbReference type="NCBI Taxonomy" id="10029"/>
    <lineage>
        <taxon>Eukaryota</taxon>
        <taxon>Metazoa</taxon>
        <taxon>Chordata</taxon>
        <taxon>Craniata</taxon>
        <taxon>Vertebrata</taxon>
        <taxon>Euteleostomi</taxon>
        <taxon>Mammalia</taxon>
        <taxon>Eutheria</taxon>
        <taxon>Euarchontoglires</taxon>
        <taxon>Glires</taxon>
        <taxon>Rodentia</taxon>
        <taxon>Myomorpha</taxon>
        <taxon>Muroidea</taxon>
        <taxon>Cricetidae</taxon>
        <taxon>Cricetinae</taxon>
        <taxon>Cricetulus</taxon>
    </lineage>
</organism>
<dbReference type="Pfam" id="PF00005">
    <property type="entry name" value="ABC_tran"/>
    <property type="match status" value="1"/>
</dbReference>
<dbReference type="SUPFAM" id="SSF52540">
    <property type="entry name" value="P-loop containing nucleoside triphosphate hydrolases"/>
    <property type="match status" value="1"/>
</dbReference>
<comment type="similarity">
    <text evidence="2">Belongs to the ABC transporter superfamily. ABCG family. Eye pigment precursor importer (TC 3.A.1.204) subfamily.</text>
</comment>
<accession>A0A9J7EXX7</accession>
<evidence type="ECO:0000256" key="1">
    <source>
        <dbReference type="ARBA" id="ARBA00004141"/>
    </source>
</evidence>
<keyword evidence="5 8" id="KW-1133">Transmembrane helix</keyword>
<evidence type="ECO:0000313" key="10">
    <source>
        <dbReference type="Proteomes" id="UP001108280"/>
    </source>
</evidence>
<keyword evidence="3" id="KW-0813">Transport</keyword>
<keyword evidence="10" id="KW-1185">Reference proteome</keyword>
<reference evidence="10" key="2">
    <citation type="journal article" date="2020" name="Biotechnol. Bioeng.">
        <title>Chromosome-scale scaffolds for the Chinese hamster reference genome assembly to facilitate the study of the CHO epigenome.</title>
        <authorList>
            <person name="Hilliard W."/>
            <person name="MacDonald M."/>
            <person name="Lee K.H."/>
        </authorList>
    </citation>
    <scope>NUCLEOTIDE SEQUENCE [LARGE SCALE GENOMIC DNA]</scope>
    <source>
        <strain evidence="10">17A/GY</strain>
    </source>
</reference>
<dbReference type="GO" id="GO:0042887">
    <property type="term" value="F:amide transmembrane transporter activity"/>
    <property type="evidence" value="ECO:0007669"/>
    <property type="project" value="UniProtKB-ARBA"/>
</dbReference>
<dbReference type="PANTHER" id="PTHR48041">
    <property type="entry name" value="ABC TRANSPORTER G FAMILY MEMBER 28"/>
    <property type="match status" value="1"/>
</dbReference>
<evidence type="ECO:0000313" key="11">
    <source>
        <dbReference type="RefSeq" id="XP_027244273.1"/>
    </source>
</evidence>
<evidence type="ECO:0000256" key="6">
    <source>
        <dbReference type="ARBA" id="ARBA00023136"/>
    </source>
</evidence>